<organism evidence="8 9">
    <name type="scientific">Emydomyces testavorans</name>
    <dbReference type="NCBI Taxonomy" id="2070801"/>
    <lineage>
        <taxon>Eukaryota</taxon>
        <taxon>Fungi</taxon>
        <taxon>Dikarya</taxon>
        <taxon>Ascomycota</taxon>
        <taxon>Pezizomycotina</taxon>
        <taxon>Eurotiomycetes</taxon>
        <taxon>Eurotiomycetidae</taxon>
        <taxon>Onygenales</taxon>
        <taxon>Nannizziopsiaceae</taxon>
        <taxon>Emydomyces</taxon>
    </lineage>
</organism>
<feature type="transmembrane region" description="Helical" evidence="7">
    <location>
        <begin position="349"/>
        <end position="366"/>
    </location>
</feature>
<evidence type="ECO:0000256" key="6">
    <source>
        <dbReference type="SAM" id="MobiDB-lite"/>
    </source>
</evidence>
<feature type="transmembrane region" description="Helical" evidence="7">
    <location>
        <begin position="387"/>
        <end position="404"/>
    </location>
</feature>
<feature type="transmembrane region" description="Helical" evidence="7">
    <location>
        <begin position="299"/>
        <end position="319"/>
    </location>
</feature>
<dbReference type="PANTHER" id="PTHR30618:SF0">
    <property type="entry name" value="PURINE-URACIL PERMEASE NCS1"/>
    <property type="match status" value="1"/>
</dbReference>
<evidence type="ECO:0000256" key="2">
    <source>
        <dbReference type="ARBA" id="ARBA00008974"/>
    </source>
</evidence>
<feature type="transmembrane region" description="Helical" evidence="7">
    <location>
        <begin position="75"/>
        <end position="99"/>
    </location>
</feature>
<evidence type="ECO:0000256" key="4">
    <source>
        <dbReference type="ARBA" id="ARBA00022989"/>
    </source>
</evidence>
<comment type="similarity">
    <text evidence="2">Belongs to the purine-cytosine permease (2.A.39) family.</text>
</comment>
<keyword evidence="4 7" id="KW-1133">Transmembrane helix</keyword>
<feature type="transmembrane region" description="Helical" evidence="7">
    <location>
        <begin position="499"/>
        <end position="517"/>
    </location>
</feature>
<evidence type="ECO:0008006" key="10">
    <source>
        <dbReference type="Google" id="ProtNLM"/>
    </source>
</evidence>
<feature type="transmembrane region" description="Helical" evidence="7">
    <location>
        <begin position="459"/>
        <end position="479"/>
    </location>
</feature>
<accession>A0AAF0DKH5</accession>
<keyword evidence="9" id="KW-1185">Reference proteome</keyword>
<proteinExistence type="inferred from homology"/>
<dbReference type="Proteomes" id="UP001219355">
    <property type="component" value="Chromosome 3"/>
</dbReference>
<evidence type="ECO:0000256" key="3">
    <source>
        <dbReference type="ARBA" id="ARBA00022692"/>
    </source>
</evidence>
<dbReference type="Pfam" id="PF02133">
    <property type="entry name" value="Transp_cyt_pur"/>
    <property type="match status" value="2"/>
</dbReference>
<feature type="region of interest" description="Disordered" evidence="6">
    <location>
        <begin position="544"/>
        <end position="576"/>
    </location>
</feature>
<keyword evidence="3 7" id="KW-0812">Transmembrane</keyword>
<dbReference type="Gene3D" id="1.10.4160.10">
    <property type="entry name" value="Hydantoin permease"/>
    <property type="match status" value="1"/>
</dbReference>
<feature type="transmembrane region" description="Helical" evidence="7">
    <location>
        <begin position="111"/>
        <end position="133"/>
    </location>
</feature>
<name>A0AAF0DKH5_9EURO</name>
<dbReference type="InterPro" id="IPR045225">
    <property type="entry name" value="Uracil/uridine/allantoin_perm"/>
</dbReference>
<reference evidence="8" key="1">
    <citation type="submission" date="2023-03" db="EMBL/GenBank/DDBJ databases">
        <title>Emydomyces testavorans Genome Sequence.</title>
        <authorList>
            <person name="Hoyer L."/>
        </authorList>
    </citation>
    <scope>NUCLEOTIDE SEQUENCE</scope>
    <source>
        <strain evidence="8">16-2883</strain>
    </source>
</reference>
<protein>
    <recommendedName>
        <fullName evidence="10">Uracil permease</fullName>
    </recommendedName>
</protein>
<dbReference type="GO" id="GO:0005886">
    <property type="term" value="C:plasma membrane"/>
    <property type="evidence" value="ECO:0007669"/>
    <property type="project" value="TreeGrafter"/>
</dbReference>
<sequence length="576" mass="64159">MRFRIPNLHVEQIESAFTGGNARWTNRDLDPIPRHLRKWGVVSFIAYWLSDSFNVGAWQFSGSVIAIGLSWRESLVISALGYFIISIVIAANGATGVIYHAPFPVIARASWGFWGSYVAIISRLILALFWFSINNMNGGNAVRNMIGAIWPSFLDMKNTISEEQGITTNGMISYVVYFILQFPFLCIHPNKLRWMFIAKSTVVPIAWIAMLIWAFRSTDGGKIFQHRASVTGSEYSWAFLASLTSVIGSFATLSVNQVRDFRSLSYPKAPEIETLLNAENTINLADFSRYSRVSVKWQLIYIPLLPAVFTFVSFIGTAVSSAGQAKYGGEIPWDPNTLIALWDNRACRFFGGSSLVLACIGVNISANSLSAANDFTALAPRFINIRRGQLLCGFVSWVLMPWKIVRSAKIFLNFMSAYAIFLGPIAGIMLFDFWVVKHQKYDCLALYQPRNIYRYYKSFNWRAIVAFLVGVAPSLPGLINSVNDKIGIGDGVYPYKIGWFLGIVGSSVVYVILSRLFPAEETLVKRAVLPDEIYANRSEIMESSVNPSHGDLNSDGLSNTLDETKGVDGPENDLSV</sequence>
<comment type="subcellular location">
    <subcellularLocation>
        <location evidence="1">Membrane</location>
        <topology evidence="1">Multi-pass membrane protein</topology>
    </subcellularLocation>
</comment>
<dbReference type="InterPro" id="IPR001248">
    <property type="entry name" value="Pur-cyt_permease"/>
</dbReference>
<evidence type="ECO:0000256" key="5">
    <source>
        <dbReference type="ARBA" id="ARBA00023136"/>
    </source>
</evidence>
<feature type="transmembrane region" description="Helical" evidence="7">
    <location>
        <begin position="194"/>
        <end position="215"/>
    </location>
</feature>
<dbReference type="PANTHER" id="PTHR30618">
    <property type="entry name" value="NCS1 FAMILY PURINE/PYRIMIDINE TRANSPORTER"/>
    <property type="match status" value="1"/>
</dbReference>
<dbReference type="AlphaFoldDB" id="A0AAF0DKH5"/>
<dbReference type="EMBL" id="CP120629">
    <property type="protein sequence ID" value="WEW60093.1"/>
    <property type="molecule type" value="Genomic_DNA"/>
</dbReference>
<feature type="transmembrane region" description="Helical" evidence="7">
    <location>
        <begin position="44"/>
        <end position="69"/>
    </location>
</feature>
<keyword evidence="5 7" id="KW-0472">Membrane</keyword>
<evidence type="ECO:0000256" key="7">
    <source>
        <dbReference type="SAM" id="Phobius"/>
    </source>
</evidence>
<feature type="transmembrane region" description="Helical" evidence="7">
    <location>
        <begin position="235"/>
        <end position="255"/>
    </location>
</feature>
<gene>
    <name evidence="8" type="ORF">PRK78_005578</name>
</gene>
<dbReference type="CDD" id="cd11482">
    <property type="entry name" value="SLC-NCS1sbd_NRT1-like"/>
    <property type="match status" value="1"/>
</dbReference>
<feature type="transmembrane region" description="Helical" evidence="7">
    <location>
        <begin position="410"/>
        <end position="431"/>
    </location>
</feature>
<feature type="transmembrane region" description="Helical" evidence="7">
    <location>
        <begin position="171"/>
        <end position="187"/>
    </location>
</feature>
<evidence type="ECO:0000256" key="1">
    <source>
        <dbReference type="ARBA" id="ARBA00004141"/>
    </source>
</evidence>
<dbReference type="GO" id="GO:0015205">
    <property type="term" value="F:nucleobase transmembrane transporter activity"/>
    <property type="evidence" value="ECO:0007669"/>
    <property type="project" value="TreeGrafter"/>
</dbReference>
<evidence type="ECO:0000313" key="8">
    <source>
        <dbReference type="EMBL" id="WEW60093.1"/>
    </source>
</evidence>
<evidence type="ECO:0000313" key="9">
    <source>
        <dbReference type="Proteomes" id="UP001219355"/>
    </source>
</evidence>